<feature type="region of interest" description="Disordered" evidence="10">
    <location>
        <begin position="438"/>
        <end position="464"/>
    </location>
</feature>
<dbReference type="PANTHER" id="PTHR45805">
    <property type="entry name" value="NUCLEAR HORMONE RECEPTOR HR3-RELATED"/>
    <property type="match status" value="1"/>
</dbReference>
<feature type="domain" description="Nuclear receptor" evidence="11">
    <location>
        <begin position="130"/>
        <end position="223"/>
    </location>
</feature>
<feature type="domain" description="Nuclear receptor" evidence="11">
    <location>
        <begin position="326"/>
        <end position="401"/>
    </location>
</feature>
<dbReference type="GO" id="GO:0003700">
    <property type="term" value="F:DNA-binding transcription factor activity"/>
    <property type="evidence" value="ECO:0007669"/>
    <property type="project" value="InterPro"/>
</dbReference>
<evidence type="ECO:0000259" key="12">
    <source>
        <dbReference type="PROSITE" id="PS51843"/>
    </source>
</evidence>
<dbReference type="PROSITE" id="PS51843">
    <property type="entry name" value="NR_LBD"/>
    <property type="match status" value="1"/>
</dbReference>
<keyword evidence="8" id="KW-0675">Receptor</keyword>
<name>A0A0R3U8K6_MESCO</name>
<dbReference type="Gene3D" id="1.10.565.10">
    <property type="entry name" value="Retinoid X Receptor"/>
    <property type="match status" value="1"/>
</dbReference>
<comment type="subcellular location">
    <subcellularLocation>
        <location evidence="1">Nucleus</location>
    </subcellularLocation>
</comment>
<keyword evidence="5" id="KW-0805">Transcription regulation</keyword>
<evidence type="ECO:0000313" key="14">
    <source>
        <dbReference type="Proteomes" id="UP000267029"/>
    </source>
</evidence>
<dbReference type="Gene3D" id="3.30.50.10">
    <property type="entry name" value="Erythroid Transcription Factor GATA-1, subunit A"/>
    <property type="match status" value="2"/>
</dbReference>
<dbReference type="SUPFAM" id="SSF57716">
    <property type="entry name" value="Glucocorticoid receptor-like (DNA-binding domain)"/>
    <property type="match status" value="2"/>
</dbReference>
<dbReference type="PROSITE" id="PS51030">
    <property type="entry name" value="NUCLEAR_REC_DBD_2"/>
    <property type="match status" value="2"/>
</dbReference>
<evidence type="ECO:0000259" key="11">
    <source>
        <dbReference type="PROSITE" id="PS51030"/>
    </source>
</evidence>
<evidence type="ECO:0000313" key="13">
    <source>
        <dbReference type="EMBL" id="VDD77213.1"/>
    </source>
</evidence>
<accession>A0A0R3U8K6</accession>
<organism evidence="13 14">
    <name type="scientific">Mesocestoides corti</name>
    <name type="common">Flatworm</name>
    <dbReference type="NCBI Taxonomy" id="53468"/>
    <lineage>
        <taxon>Eukaryota</taxon>
        <taxon>Metazoa</taxon>
        <taxon>Spiralia</taxon>
        <taxon>Lophotrochozoa</taxon>
        <taxon>Platyhelminthes</taxon>
        <taxon>Cestoda</taxon>
        <taxon>Eucestoda</taxon>
        <taxon>Cyclophyllidea</taxon>
        <taxon>Mesocestoididae</taxon>
        <taxon>Mesocestoides</taxon>
    </lineage>
</organism>
<keyword evidence="2" id="KW-0479">Metal-binding</keyword>
<evidence type="ECO:0000256" key="1">
    <source>
        <dbReference type="ARBA" id="ARBA00004123"/>
    </source>
</evidence>
<dbReference type="GO" id="GO:0005634">
    <property type="term" value="C:nucleus"/>
    <property type="evidence" value="ECO:0007669"/>
    <property type="project" value="UniProtKB-SubCell"/>
</dbReference>
<evidence type="ECO:0000256" key="9">
    <source>
        <dbReference type="ARBA" id="ARBA00023242"/>
    </source>
</evidence>
<dbReference type="Proteomes" id="UP000267029">
    <property type="component" value="Unassembled WGS sequence"/>
</dbReference>
<gene>
    <name evidence="13" type="ORF">MCOS_LOCUS3216</name>
</gene>
<dbReference type="InterPro" id="IPR035500">
    <property type="entry name" value="NHR-like_dom_sf"/>
</dbReference>
<evidence type="ECO:0000256" key="6">
    <source>
        <dbReference type="ARBA" id="ARBA00023125"/>
    </source>
</evidence>
<dbReference type="GO" id="GO:0043565">
    <property type="term" value="F:sequence-specific DNA binding"/>
    <property type="evidence" value="ECO:0007669"/>
    <property type="project" value="InterPro"/>
</dbReference>
<evidence type="ECO:0000256" key="10">
    <source>
        <dbReference type="SAM" id="MobiDB-lite"/>
    </source>
</evidence>
<proteinExistence type="predicted"/>
<evidence type="ECO:0000256" key="7">
    <source>
        <dbReference type="ARBA" id="ARBA00023163"/>
    </source>
</evidence>
<feature type="compositionally biased region" description="Polar residues" evidence="10">
    <location>
        <begin position="438"/>
        <end position="460"/>
    </location>
</feature>
<feature type="region of interest" description="Disordered" evidence="10">
    <location>
        <begin position="493"/>
        <end position="541"/>
    </location>
</feature>
<feature type="region of interest" description="Disordered" evidence="10">
    <location>
        <begin position="628"/>
        <end position="697"/>
    </location>
</feature>
<evidence type="ECO:0000256" key="5">
    <source>
        <dbReference type="ARBA" id="ARBA00023015"/>
    </source>
</evidence>
<feature type="compositionally biased region" description="Basic and acidic residues" evidence="10">
    <location>
        <begin position="679"/>
        <end position="692"/>
    </location>
</feature>
<evidence type="ECO:0000256" key="3">
    <source>
        <dbReference type="ARBA" id="ARBA00022771"/>
    </source>
</evidence>
<feature type="compositionally biased region" description="Polar residues" evidence="10">
    <location>
        <begin position="521"/>
        <end position="530"/>
    </location>
</feature>
<dbReference type="InterPro" id="IPR013088">
    <property type="entry name" value="Znf_NHR/GATA"/>
</dbReference>
<evidence type="ECO:0008006" key="15">
    <source>
        <dbReference type="Google" id="ProtNLM"/>
    </source>
</evidence>
<dbReference type="OrthoDB" id="5771769at2759"/>
<keyword evidence="3" id="KW-0863">Zinc-finger</keyword>
<dbReference type="EMBL" id="UXSR01000673">
    <property type="protein sequence ID" value="VDD77213.1"/>
    <property type="molecule type" value="Genomic_DNA"/>
</dbReference>
<evidence type="ECO:0000256" key="2">
    <source>
        <dbReference type="ARBA" id="ARBA00022723"/>
    </source>
</evidence>
<dbReference type="STRING" id="53468.A0A0R3U8K6"/>
<dbReference type="InterPro" id="IPR001628">
    <property type="entry name" value="Znf_hrmn_rcpt"/>
</dbReference>
<keyword evidence="6" id="KW-0238">DNA-binding</keyword>
<feature type="domain" description="NR LBD" evidence="12">
    <location>
        <begin position="733"/>
        <end position="1000"/>
    </location>
</feature>
<dbReference type="AlphaFoldDB" id="A0A0R3U8K6"/>
<evidence type="ECO:0000256" key="4">
    <source>
        <dbReference type="ARBA" id="ARBA00022833"/>
    </source>
</evidence>
<keyword evidence="14" id="KW-1185">Reference proteome</keyword>
<dbReference type="Pfam" id="PF00105">
    <property type="entry name" value="zf-C4"/>
    <property type="match status" value="2"/>
</dbReference>
<feature type="compositionally biased region" description="Low complexity" evidence="10">
    <location>
        <begin position="498"/>
        <end position="516"/>
    </location>
</feature>
<evidence type="ECO:0000256" key="8">
    <source>
        <dbReference type="ARBA" id="ARBA00023170"/>
    </source>
</evidence>
<dbReference type="PANTHER" id="PTHR45805:SF2">
    <property type="entry name" value="NUCLEAR HORMONE RECEPTOR HR3-RELATED"/>
    <property type="match status" value="1"/>
</dbReference>
<sequence>MIDDVEDVRISSFQPFETISLAARQRENDRLSQSRVMYFDEDMVDSVSLTTLERPKKLSPDPGVIKLHGFLPSDSSWVSPHASETSPADVGYSTCRSKSSLSAPSVSSAYLTDEMTPEFAFTQYQRRSEDQACQVCGQPSVGFHHRAYKFFTRHLTNRIKKDKPATADGEPSKPTHGDVYADLSVACPMGGNCKIEGPGRGKCPHCRFRKCLDLGMSLTHAPPVWGCVVPCSVSPNLPSPPPPQLAFELATPSKGELRNASAYGAAVEAFASDLTQTMALWRATPHFCRARVVSDLHPHPRPFYFWCDLVRVNAPPGGELGCDVSKIPCRVCGGPSSGFHFGALTCEGCKGFFRRTVHSSSIPQCLGNQTCRITPSNRNMCKSCRFKKCLEVGMSQKRSRVGRQPNAIKYYCVREISQREQNGALPSPDESIYPKRLATQTHPPTGVSPTSPTQLQSSLRLPSPVKRSHSSFDLIGAAVPAATTTSVDLVAGDGGGSRSRASTLSTSSGVSSSSVGFQNRLDPQQTSPVISSSSSSKGFKPGDLREFDVGVDALDGSFCQQLASVPMASSFANQFLLNPQFAGGSCSSQFHHNQPTPTTEFLRQLAKHHPSMVAAAAASLLWGNPPAGSMFESGRGQTGPSSPPHPCCSQRFHLQHPQPATAFQPVATTSRSESGGVRANEERASTDAESNRNDLAASQRLHGDVVRAGSEAASCVRDGIMTNVFVSLAEFTQAIERAADFLKSERLRLKRFRNDAKPRFTIADTAERVWSQMMRQFVSHTRMVVDFSKLIAGFNRLGINDRRQLIRAAMYPIMLIELSRDFQNNGSLSYNYFDFPSVQILKIRPQALVGCFHTPTFSVIILIMSLQIADEHERDVIIHHFPPLVKIVSHLVQSGKVLQHLKLDDKESTIICIQELLRHKNELEDPASCEHLFLLSMQALVNHEQRKSKSDAASERLTTFTQLLPMLNQLNAEHHEVLGEIRSTYPHLVFPELYTEMFAIGAEKPPHFFQADASCSGL</sequence>
<dbReference type="PRINTS" id="PR00047">
    <property type="entry name" value="STROIDFINGER"/>
</dbReference>
<protein>
    <recommendedName>
        <fullName evidence="15">Nuclear receptor domain-containing protein</fullName>
    </recommendedName>
</protein>
<reference evidence="13 14" key="1">
    <citation type="submission" date="2018-10" db="EMBL/GenBank/DDBJ databases">
        <authorList>
            <consortium name="Pathogen Informatics"/>
        </authorList>
    </citation>
    <scope>NUCLEOTIDE SEQUENCE [LARGE SCALE GENOMIC DNA]</scope>
</reference>
<dbReference type="SUPFAM" id="SSF48508">
    <property type="entry name" value="Nuclear receptor ligand-binding domain"/>
    <property type="match status" value="1"/>
</dbReference>
<dbReference type="GO" id="GO:0008270">
    <property type="term" value="F:zinc ion binding"/>
    <property type="evidence" value="ECO:0007669"/>
    <property type="project" value="UniProtKB-KW"/>
</dbReference>
<keyword evidence="7" id="KW-0804">Transcription</keyword>
<dbReference type="SMART" id="SM00399">
    <property type="entry name" value="ZnF_C4"/>
    <property type="match status" value="2"/>
</dbReference>
<dbReference type="CDD" id="cd07179">
    <property type="entry name" value="2DBD_NR_DBD2"/>
    <property type="match status" value="1"/>
</dbReference>
<keyword evidence="9" id="KW-0539">Nucleus</keyword>
<keyword evidence="4" id="KW-0862">Zinc</keyword>
<dbReference type="InterPro" id="IPR000536">
    <property type="entry name" value="Nucl_hrmn_rcpt_lig-bd"/>
</dbReference>